<evidence type="ECO:0000313" key="2">
    <source>
        <dbReference type="Proteomes" id="UP000634136"/>
    </source>
</evidence>
<dbReference type="EMBL" id="JAAIUW010000003">
    <property type="protein sequence ID" value="KAF7839833.1"/>
    <property type="molecule type" value="Genomic_DNA"/>
</dbReference>
<keyword evidence="2" id="KW-1185">Reference proteome</keyword>
<gene>
    <name evidence="1" type="ORF">G2W53_008315</name>
</gene>
<sequence length="34" mass="3701">MVIVGGGWKCDGETEKERKRQLKGVIKISPTTGV</sequence>
<protein>
    <submittedName>
        <fullName evidence="1">Uncharacterized protein</fullName>
    </submittedName>
</protein>
<name>A0A834X9Y8_9FABA</name>
<accession>A0A834X9Y8</accession>
<dbReference type="Proteomes" id="UP000634136">
    <property type="component" value="Unassembled WGS sequence"/>
</dbReference>
<dbReference type="AlphaFoldDB" id="A0A834X9Y8"/>
<evidence type="ECO:0000313" key="1">
    <source>
        <dbReference type="EMBL" id="KAF7839833.1"/>
    </source>
</evidence>
<organism evidence="1 2">
    <name type="scientific">Senna tora</name>
    <dbReference type="NCBI Taxonomy" id="362788"/>
    <lineage>
        <taxon>Eukaryota</taxon>
        <taxon>Viridiplantae</taxon>
        <taxon>Streptophyta</taxon>
        <taxon>Embryophyta</taxon>
        <taxon>Tracheophyta</taxon>
        <taxon>Spermatophyta</taxon>
        <taxon>Magnoliopsida</taxon>
        <taxon>eudicotyledons</taxon>
        <taxon>Gunneridae</taxon>
        <taxon>Pentapetalae</taxon>
        <taxon>rosids</taxon>
        <taxon>fabids</taxon>
        <taxon>Fabales</taxon>
        <taxon>Fabaceae</taxon>
        <taxon>Caesalpinioideae</taxon>
        <taxon>Cassia clade</taxon>
        <taxon>Senna</taxon>
    </lineage>
</organism>
<reference evidence="1" key="1">
    <citation type="submission" date="2020-09" db="EMBL/GenBank/DDBJ databases">
        <title>Genome-Enabled Discovery of Anthraquinone Biosynthesis in Senna tora.</title>
        <authorList>
            <person name="Kang S.-H."/>
            <person name="Pandey R.P."/>
            <person name="Lee C.-M."/>
            <person name="Sim J.-S."/>
            <person name="Jeong J.-T."/>
            <person name="Choi B.-S."/>
            <person name="Jung M."/>
            <person name="Ginzburg D."/>
            <person name="Zhao K."/>
            <person name="Won S.Y."/>
            <person name="Oh T.-J."/>
            <person name="Yu Y."/>
            <person name="Kim N.-H."/>
            <person name="Lee O.R."/>
            <person name="Lee T.-H."/>
            <person name="Bashyal P."/>
            <person name="Kim T.-S."/>
            <person name="Lee W.-H."/>
            <person name="Kawkins C."/>
            <person name="Kim C.-K."/>
            <person name="Kim J.S."/>
            <person name="Ahn B.O."/>
            <person name="Rhee S.Y."/>
            <person name="Sohng J.K."/>
        </authorList>
    </citation>
    <scope>NUCLEOTIDE SEQUENCE</scope>
    <source>
        <tissue evidence="1">Leaf</tissue>
    </source>
</reference>
<comment type="caution">
    <text evidence="1">The sequence shown here is derived from an EMBL/GenBank/DDBJ whole genome shotgun (WGS) entry which is preliminary data.</text>
</comment>
<proteinExistence type="predicted"/>